<feature type="region of interest" description="Disordered" evidence="1">
    <location>
        <begin position="82"/>
        <end position="105"/>
    </location>
</feature>
<evidence type="ECO:0000313" key="2">
    <source>
        <dbReference type="EMBL" id="DAD76073.1"/>
    </source>
</evidence>
<protein>
    <submittedName>
        <fullName evidence="2">Uncharacterized protein</fullName>
    </submittedName>
</protein>
<organism evidence="2">
    <name type="scientific">Podoviridae sp. ctIi96</name>
    <dbReference type="NCBI Taxonomy" id="2826550"/>
    <lineage>
        <taxon>Viruses</taxon>
        <taxon>Duplodnaviria</taxon>
        <taxon>Heunggongvirae</taxon>
        <taxon>Uroviricota</taxon>
        <taxon>Caudoviricetes</taxon>
    </lineage>
</organism>
<evidence type="ECO:0000256" key="1">
    <source>
        <dbReference type="SAM" id="MobiDB-lite"/>
    </source>
</evidence>
<sequence length="154" mass="16399">MWPIFNIDPLFLPPFPAGPRLKELRNFELPTTAVALSETSVDFGINPCLYNELPCECFVTLKVRQAVPAGGEALPLTIVTPSQGSSTVSGQNTSSGQKTNVVDHNGDNVVGSDLGDLTEVYAYVNKELGVIRFVNFVSGGTQASVQAVNAVKSK</sequence>
<feature type="compositionally biased region" description="Polar residues" evidence="1">
    <location>
        <begin position="82"/>
        <end position="99"/>
    </location>
</feature>
<reference evidence="2" key="1">
    <citation type="journal article" date="2021" name="Proc. Natl. Acad. Sci. U.S.A.">
        <title>A Catalog of Tens of Thousands of Viruses from Human Metagenomes Reveals Hidden Associations with Chronic Diseases.</title>
        <authorList>
            <person name="Tisza M.J."/>
            <person name="Buck C.B."/>
        </authorList>
    </citation>
    <scope>NUCLEOTIDE SEQUENCE</scope>
    <source>
        <strain evidence="2">CtIi96</strain>
    </source>
</reference>
<accession>A0A8S5M181</accession>
<proteinExistence type="predicted"/>
<dbReference type="EMBL" id="BK014795">
    <property type="protein sequence ID" value="DAD76073.1"/>
    <property type="molecule type" value="Genomic_DNA"/>
</dbReference>
<name>A0A8S5M181_9CAUD</name>